<dbReference type="Proteomes" id="UP001596226">
    <property type="component" value="Unassembled WGS sequence"/>
</dbReference>
<evidence type="ECO:0000313" key="10">
    <source>
        <dbReference type="EMBL" id="MFC5924035.1"/>
    </source>
</evidence>
<dbReference type="SUPFAM" id="SSF51445">
    <property type="entry name" value="(Trans)glycosidases"/>
    <property type="match status" value="1"/>
</dbReference>
<dbReference type="EC" id="3.2.1.21" evidence="3 9"/>
<dbReference type="PROSITE" id="PS00653">
    <property type="entry name" value="GLYCOSYL_HYDROL_F1_2"/>
    <property type="match status" value="1"/>
</dbReference>
<keyword evidence="6" id="KW-0119">Carbohydrate metabolism</keyword>
<keyword evidence="7 9" id="KW-0326">Glycosidase</keyword>
<keyword evidence="11" id="KW-1185">Reference proteome</keyword>
<name>A0ABW1H2X5_9ACTN</name>
<comment type="similarity">
    <text evidence="2 9">Belongs to the glycosyl hydrolase 1 family.</text>
</comment>
<evidence type="ECO:0000256" key="4">
    <source>
        <dbReference type="ARBA" id="ARBA00022801"/>
    </source>
</evidence>
<evidence type="ECO:0000256" key="3">
    <source>
        <dbReference type="ARBA" id="ARBA00012744"/>
    </source>
</evidence>
<evidence type="ECO:0000256" key="9">
    <source>
        <dbReference type="RuleBase" id="RU361175"/>
    </source>
</evidence>
<dbReference type="GO" id="GO:0008422">
    <property type="term" value="F:beta-glucosidase activity"/>
    <property type="evidence" value="ECO:0007669"/>
    <property type="project" value="UniProtKB-EC"/>
</dbReference>
<proteinExistence type="inferred from homology"/>
<protein>
    <recommendedName>
        <fullName evidence="3 9">Beta-glucosidase</fullName>
        <ecNumber evidence="3 9">3.2.1.21</ecNumber>
    </recommendedName>
</protein>
<keyword evidence="4 9" id="KW-0378">Hydrolase</keyword>
<comment type="catalytic activity">
    <reaction evidence="1 9">
        <text>Hydrolysis of terminal, non-reducing beta-D-glucosyl residues with release of beta-D-glucose.</text>
        <dbReference type="EC" id="3.2.1.21"/>
    </reaction>
</comment>
<gene>
    <name evidence="10" type="ORF">ACFQGL_11850</name>
</gene>
<evidence type="ECO:0000256" key="2">
    <source>
        <dbReference type="ARBA" id="ARBA00010838"/>
    </source>
</evidence>
<dbReference type="RefSeq" id="WP_377509927.1">
    <property type="nucleotide sequence ID" value="NZ_JBHSQS010000006.1"/>
</dbReference>
<dbReference type="InterPro" id="IPR017736">
    <property type="entry name" value="Glyco_hydro_1_beta-glucosidase"/>
</dbReference>
<evidence type="ECO:0000256" key="7">
    <source>
        <dbReference type="ARBA" id="ARBA00023295"/>
    </source>
</evidence>
<evidence type="ECO:0000256" key="1">
    <source>
        <dbReference type="ARBA" id="ARBA00000448"/>
    </source>
</evidence>
<dbReference type="PANTHER" id="PTHR10353">
    <property type="entry name" value="GLYCOSYL HYDROLASE"/>
    <property type="match status" value="1"/>
</dbReference>
<dbReference type="InterPro" id="IPR033132">
    <property type="entry name" value="GH_1_N_CS"/>
</dbReference>
<dbReference type="NCBIfam" id="TIGR03356">
    <property type="entry name" value="BGL"/>
    <property type="match status" value="1"/>
</dbReference>
<dbReference type="Pfam" id="PF00232">
    <property type="entry name" value="Glyco_hydro_1"/>
    <property type="match status" value="1"/>
</dbReference>
<dbReference type="InterPro" id="IPR001360">
    <property type="entry name" value="Glyco_hydro_1"/>
</dbReference>
<comment type="caution">
    <text evidence="10">The sequence shown here is derived from an EMBL/GenBank/DDBJ whole genome shotgun (WGS) entry which is preliminary data.</text>
</comment>
<evidence type="ECO:0000313" key="11">
    <source>
        <dbReference type="Proteomes" id="UP001596226"/>
    </source>
</evidence>
<dbReference type="PANTHER" id="PTHR10353:SF36">
    <property type="entry name" value="LP05116P"/>
    <property type="match status" value="1"/>
</dbReference>
<keyword evidence="8" id="KW-0624">Polysaccharide degradation</keyword>
<dbReference type="Gene3D" id="3.20.20.80">
    <property type="entry name" value="Glycosidases"/>
    <property type="match status" value="1"/>
</dbReference>
<evidence type="ECO:0000256" key="8">
    <source>
        <dbReference type="ARBA" id="ARBA00023326"/>
    </source>
</evidence>
<evidence type="ECO:0000256" key="5">
    <source>
        <dbReference type="ARBA" id="ARBA00023001"/>
    </source>
</evidence>
<dbReference type="EMBL" id="JBHSQS010000006">
    <property type="protein sequence ID" value="MFC5924035.1"/>
    <property type="molecule type" value="Genomic_DNA"/>
</dbReference>
<dbReference type="InterPro" id="IPR017853">
    <property type="entry name" value="GH"/>
</dbReference>
<reference evidence="11" key="1">
    <citation type="journal article" date="2019" name="Int. J. Syst. Evol. Microbiol.">
        <title>The Global Catalogue of Microorganisms (GCM) 10K type strain sequencing project: providing services to taxonomists for standard genome sequencing and annotation.</title>
        <authorList>
            <consortium name="The Broad Institute Genomics Platform"/>
            <consortium name="The Broad Institute Genome Sequencing Center for Infectious Disease"/>
            <person name="Wu L."/>
            <person name="Ma J."/>
        </authorList>
    </citation>
    <scope>NUCLEOTIDE SEQUENCE [LARGE SCALE GENOMIC DNA]</scope>
    <source>
        <strain evidence="11">CGMCC 4.7144</strain>
    </source>
</reference>
<keyword evidence="5" id="KW-0136">Cellulose degradation</keyword>
<accession>A0ABW1H2X5</accession>
<organism evidence="10 11">
    <name type="scientific">Micromonospora vulcania</name>
    <dbReference type="NCBI Taxonomy" id="1441873"/>
    <lineage>
        <taxon>Bacteria</taxon>
        <taxon>Bacillati</taxon>
        <taxon>Actinomycetota</taxon>
        <taxon>Actinomycetes</taxon>
        <taxon>Micromonosporales</taxon>
        <taxon>Micromonosporaceae</taxon>
        <taxon>Micromonospora</taxon>
    </lineage>
</organism>
<sequence>MISFPDTFVWGASTAAYQIEGAVDADGRSPSIWDTFSRTPGAVAGGQTGDEACDHYRRYRDDVALMADLGLRAYRFSIAWPRVRPGGDGPTNERGLDFYDRLVDELHRYGITPMPTLYHWDLPQALEDRGGWTNRRTAEAFAEYATVVHDRLGDRVDCWTTLNEPWCSAYLGYGSGIHAPGRRDPAAAFAAVHHLLLAHGLGTQALRAAGARSVGLVVNPVAVRPDDPTSAADADAVRLIDGLHNRIFLDPVLGDGYPADVLAHLSRFGEPTWLAESDEKTIAAPIDLLGINYYNPVYVAARPGAPEGNGTYPGAAGIEFRAPTGPTTAMGWEIDPTGLSDLLRRLHHDYPGTPLWVTENGGAFDDQVSGDHVPDDDRISYLDGHLRAVHTALRGGVDVRGYLAWSLLDNFEWAEGYSKRFGLVHVDYRTQRRTLKDSAHWYRSVIARNALPD</sequence>
<evidence type="ECO:0000256" key="6">
    <source>
        <dbReference type="ARBA" id="ARBA00023277"/>
    </source>
</evidence>
<dbReference type="PRINTS" id="PR00131">
    <property type="entry name" value="GLHYDRLASE1"/>
</dbReference>